<evidence type="ECO:0000256" key="1">
    <source>
        <dbReference type="SAM" id="Phobius"/>
    </source>
</evidence>
<dbReference type="Pfam" id="PF06961">
    <property type="entry name" value="DUF1294"/>
    <property type="match status" value="1"/>
</dbReference>
<feature type="transmembrane region" description="Helical" evidence="1">
    <location>
        <begin position="33"/>
        <end position="54"/>
    </location>
</feature>
<dbReference type="OrthoDB" id="1080927at2"/>
<dbReference type="PIRSF" id="PIRSF002599">
    <property type="entry name" value="Cold_shock_A"/>
    <property type="match status" value="1"/>
</dbReference>
<keyword evidence="1" id="KW-0472">Membrane</keyword>
<comment type="caution">
    <text evidence="2">The sequence shown here is derived from an EMBL/GenBank/DDBJ whole genome shotgun (WGS) entry which is preliminary data.</text>
</comment>
<dbReference type="EMBL" id="PPED02000001">
    <property type="protein sequence ID" value="PWN71869.1"/>
    <property type="molecule type" value="Genomic_DNA"/>
</dbReference>
<dbReference type="GO" id="GO:0003676">
    <property type="term" value="F:nucleic acid binding"/>
    <property type="evidence" value="ECO:0007669"/>
    <property type="project" value="InterPro"/>
</dbReference>
<dbReference type="InterPro" id="IPR012156">
    <property type="entry name" value="Cold_shock_CspA"/>
</dbReference>
<sequence length="84" mass="9555">MIPFLLIINLTAFGVFGFDKWQAQKHQWRISENTLLGISLLGGIVGAASGMILFNHKISKKSFLMKFIIVVLIDVVLLYRLIRH</sequence>
<evidence type="ECO:0000313" key="2">
    <source>
        <dbReference type="EMBL" id="PWN71869.1"/>
    </source>
</evidence>
<gene>
    <name evidence="2" type="ORF">C1631_004430</name>
</gene>
<name>A0A316XF89_9FLAO</name>
<protein>
    <submittedName>
        <fullName evidence="2">DUF1294 domain-containing protein</fullName>
    </submittedName>
</protein>
<dbReference type="InterPro" id="IPR010718">
    <property type="entry name" value="DUF1294"/>
</dbReference>
<evidence type="ECO:0000313" key="3">
    <source>
        <dbReference type="Proteomes" id="UP000236594"/>
    </source>
</evidence>
<dbReference type="RefSeq" id="WP_109710710.1">
    <property type="nucleotide sequence ID" value="NZ_PPED02000001.1"/>
</dbReference>
<feature type="transmembrane region" description="Helical" evidence="1">
    <location>
        <begin position="63"/>
        <end position="82"/>
    </location>
</feature>
<keyword evidence="1" id="KW-0812">Transmembrane</keyword>
<keyword evidence="3" id="KW-1185">Reference proteome</keyword>
<dbReference type="Proteomes" id="UP000236594">
    <property type="component" value="Unassembled WGS sequence"/>
</dbReference>
<organism evidence="2 3">
    <name type="scientific">Chryseobacterium phosphatilyticum</name>
    <dbReference type="NCBI Taxonomy" id="475075"/>
    <lineage>
        <taxon>Bacteria</taxon>
        <taxon>Pseudomonadati</taxon>
        <taxon>Bacteroidota</taxon>
        <taxon>Flavobacteriia</taxon>
        <taxon>Flavobacteriales</taxon>
        <taxon>Weeksellaceae</taxon>
        <taxon>Chryseobacterium group</taxon>
        <taxon>Chryseobacterium</taxon>
    </lineage>
</organism>
<proteinExistence type="predicted"/>
<accession>A0A316XF89</accession>
<dbReference type="AlphaFoldDB" id="A0A316XF89"/>
<reference evidence="2 3" key="1">
    <citation type="submission" date="2018-04" db="EMBL/GenBank/DDBJ databases">
        <title>Draft Genome Sequence of Phosphate-Solubilizing Chryseobacterium sp. ISE14 that is a Biocontrol and Plant Growth-Promoting Rhizobacterium Isolated from Cucumber.</title>
        <authorList>
            <person name="Jeong J.-J."/>
            <person name="Sang M.K."/>
            <person name="Choi I.-G."/>
            <person name="Kim K.D."/>
        </authorList>
    </citation>
    <scope>NUCLEOTIDE SEQUENCE [LARGE SCALE GENOMIC DNA]</scope>
    <source>
        <strain evidence="2 3">ISE14</strain>
    </source>
</reference>
<keyword evidence="1" id="KW-1133">Transmembrane helix</keyword>